<sequence>MSQPLVLNLQSLNQGLPAITPAFGSAIAEAGAICLTDEAHQPGVTLEVKGEFSTQFKLDWQPVTEQTRRCWNDQEYTTEQAAYGIAFLLILQLTNLTVIERSRKGTGFDYWLGSQDSAITLPFERMARLEVSGIRKGNRSKINARVKQKIEQTGPSDAEGLPAYIIVVEFSRPISVVSTKQNPEGALLQ</sequence>
<protein>
    <submittedName>
        <fullName evidence="1">Uncharacterized protein</fullName>
    </submittedName>
</protein>
<evidence type="ECO:0000313" key="2">
    <source>
        <dbReference type="Proteomes" id="UP000030321"/>
    </source>
</evidence>
<dbReference type="AlphaFoldDB" id="A0A0A1VZ58"/>
<dbReference type="Proteomes" id="UP000030321">
    <property type="component" value="Unassembled WGS sequence"/>
</dbReference>
<proteinExistence type="predicted"/>
<comment type="caution">
    <text evidence="1">The sequence shown here is derived from an EMBL/GenBank/DDBJ whole genome shotgun (WGS) entry which is preliminary data.</text>
</comment>
<gene>
    <name evidence="1" type="ORF">N44_03136</name>
</gene>
<organism evidence="1 2">
    <name type="scientific">Microcystis aeruginosa NIES-44</name>
    <dbReference type="NCBI Taxonomy" id="449439"/>
    <lineage>
        <taxon>Bacteria</taxon>
        <taxon>Bacillati</taxon>
        <taxon>Cyanobacteriota</taxon>
        <taxon>Cyanophyceae</taxon>
        <taxon>Oscillatoriophycideae</taxon>
        <taxon>Chroococcales</taxon>
        <taxon>Microcystaceae</taxon>
        <taxon>Microcystis</taxon>
    </lineage>
</organism>
<name>A0A0A1VZ58_MICAE</name>
<dbReference type="RefSeq" id="WP_045360664.1">
    <property type="nucleotide sequence ID" value="NZ_BBPA01000058.1"/>
</dbReference>
<accession>A0A0A1VZ58</accession>
<evidence type="ECO:0000313" key="1">
    <source>
        <dbReference type="EMBL" id="GAL94556.1"/>
    </source>
</evidence>
<reference evidence="2" key="1">
    <citation type="journal article" date="2015" name="Genome">
        <title>Whole Genome Sequence of the Non-Microcystin-Producing Microcystis aeruginosa Strain NIES-44.</title>
        <authorList>
            <person name="Okano K."/>
            <person name="Miyata N."/>
            <person name="Ozaki Y."/>
        </authorList>
    </citation>
    <scope>NUCLEOTIDE SEQUENCE [LARGE SCALE GENOMIC DNA]</scope>
    <source>
        <strain evidence="2">NIES-44</strain>
    </source>
</reference>
<dbReference type="EMBL" id="BBPA01000058">
    <property type="protein sequence ID" value="GAL94556.1"/>
    <property type="molecule type" value="Genomic_DNA"/>
</dbReference>